<accession>A0A0E9XSE2</accession>
<dbReference type="EMBL" id="GBXM01003251">
    <property type="protein sequence ID" value="JAI05327.1"/>
    <property type="molecule type" value="Transcribed_RNA"/>
</dbReference>
<dbReference type="AlphaFoldDB" id="A0A0E9XSE2"/>
<keyword evidence="1" id="KW-0472">Membrane</keyword>
<keyword evidence="1" id="KW-1133">Transmembrane helix</keyword>
<protein>
    <submittedName>
        <fullName evidence="2">Uncharacterized protein</fullName>
    </submittedName>
</protein>
<organism evidence="2">
    <name type="scientific">Anguilla anguilla</name>
    <name type="common">European freshwater eel</name>
    <name type="synonym">Muraena anguilla</name>
    <dbReference type="NCBI Taxonomy" id="7936"/>
    <lineage>
        <taxon>Eukaryota</taxon>
        <taxon>Metazoa</taxon>
        <taxon>Chordata</taxon>
        <taxon>Craniata</taxon>
        <taxon>Vertebrata</taxon>
        <taxon>Euteleostomi</taxon>
        <taxon>Actinopterygii</taxon>
        <taxon>Neopterygii</taxon>
        <taxon>Teleostei</taxon>
        <taxon>Anguilliformes</taxon>
        <taxon>Anguillidae</taxon>
        <taxon>Anguilla</taxon>
    </lineage>
</organism>
<feature type="transmembrane region" description="Helical" evidence="1">
    <location>
        <begin position="14"/>
        <end position="35"/>
    </location>
</feature>
<reference evidence="2" key="2">
    <citation type="journal article" date="2015" name="Fish Shellfish Immunol.">
        <title>Early steps in the European eel (Anguilla anguilla)-Vibrio vulnificus interaction in the gills: Role of the RtxA13 toxin.</title>
        <authorList>
            <person name="Callol A."/>
            <person name="Pajuelo D."/>
            <person name="Ebbesson L."/>
            <person name="Teles M."/>
            <person name="MacKenzie S."/>
            <person name="Amaro C."/>
        </authorList>
    </citation>
    <scope>NUCLEOTIDE SEQUENCE</scope>
</reference>
<name>A0A0E9XSE2_ANGAN</name>
<proteinExistence type="predicted"/>
<reference evidence="2" key="1">
    <citation type="submission" date="2014-11" db="EMBL/GenBank/DDBJ databases">
        <authorList>
            <person name="Amaro Gonzalez C."/>
        </authorList>
    </citation>
    <scope>NUCLEOTIDE SEQUENCE</scope>
</reference>
<sequence>MNYDSSSEYEKEKAIFVLFIFLSSNVKHFVLHVMYERCYRNKA</sequence>
<evidence type="ECO:0000256" key="1">
    <source>
        <dbReference type="SAM" id="Phobius"/>
    </source>
</evidence>
<evidence type="ECO:0000313" key="2">
    <source>
        <dbReference type="EMBL" id="JAI05327.1"/>
    </source>
</evidence>
<keyword evidence="1" id="KW-0812">Transmembrane</keyword>